<name>A0A165D7Q5_EXIGL</name>
<evidence type="ECO:0000256" key="5">
    <source>
        <dbReference type="ARBA" id="ARBA00022989"/>
    </source>
</evidence>
<gene>
    <name evidence="11" type="ORF">EXIGLDRAFT_683329</name>
</gene>
<dbReference type="GO" id="GO:0005886">
    <property type="term" value="C:plasma membrane"/>
    <property type="evidence" value="ECO:0007669"/>
    <property type="project" value="TreeGrafter"/>
</dbReference>
<feature type="transmembrane region" description="Helical" evidence="10">
    <location>
        <begin position="35"/>
        <end position="55"/>
    </location>
</feature>
<evidence type="ECO:0000256" key="2">
    <source>
        <dbReference type="ARBA" id="ARBA00011085"/>
    </source>
</evidence>
<feature type="transmembrane region" description="Helical" evidence="10">
    <location>
        <begin position="268"/>
        <end position="286"/>
    </location>
</feature>
<keyword evidence="5 10" id="KW-1133">Transmembrane helix</keyword>
<evidence type="ECO:0000256" key="1">
    <source>
        <dbReference type="ARBA" id="ARBA00004141"/>
    </source>
</evidence>
<evidence type="ECO:0000256" key="7">
    <source>
        <dbReference type="ARBA" id="ARBA00023136"/>
    </source>
</evidence>
<dbReference type="EMBL" id="KV426247">
    <property type="protein sequence ID" value="KZV83956.1"/>
    <property type="molecule type" value="Genomic_DNA"/>
</dbReference>
<comment type="similarity">
    <text evidence="2">Belongs to the G-protein coupled receptor 4 family.</text>
</comment>
<dbReference type="CDD" id="cd14966">
    <property type="entry name" value="7tmD_STE3"/>
    <property type="match status" value="1"/>
</dbReference>
<organism evidence="11 12">
    <name type="scientific">Exidia glandulosa HHB12029</name>
    <dbReference type="NCBI Taxonomy" id="1314781"/>
    <lineage>
        <taxon>Eukaryota</taxon>
        <taxon>Fungi</taxon>
        <taxon>Dikarya</taxon>
        <taxon>Basidiomycota</taxon>
        <taxon>Agaricomycotina</taxon>
        <taxon>Agaricomycetes</taxon>
        <taxon>Auriculariales</taxon>
        <taxon>Exidiaceae</taxon>
        <taxon>Exidia</taxon>
    </lineage>
</organism>
<dbReference type="InterPro" id="IPR001546">
    <property type="entry name" value="GPCR_Pheromne_A_rcpt"/>
</dbReference>
<keyword evidence="12" id="KW-1185">Reference proteome</keyword>
<evidence type="ECO:0000256" key="10">
    <source>
        <dbReference type="SAM" id="Phobius"/>
    </source>
</evidence>
<evidence type="ECO:0000256" key="9">
    <source>
        <dbReference type="ARBA" id="ARBA00023224"/>
    </source>
</evidence>
<evidence type="ECO:0000256" key="8">
    <source>
        <dbReference type="ARBA" id="ARBA00023170"/>
    </source>
</evidence>
<dbReference type="AlphaFoldDB" id="A0A165D7Q5"/>
<proteinExistence type="inferred from homology"/>
<keyword evidence="9" id="KW-0807">Transducer</keyword>
<keyword evidence="6" id="KW-0297">G-protein coupled receptor</keyword>
<keyword evidence="8 11" id="KW-0675">Receptor</keyword>
<feature type="transmembrane region" description="Helical" evidence="10">
    <location>
        <begin position="150"/>
        <end position="175"/>
    </location>
</feature>
<accession>A0A165D7Q5</accession>
<keyword evidence="3" id="KW-0589">Pheromone response</keyword>
<dbReference type="GO" id="GO:0004933">
    <property type="term" value="F:mating-type a-factor pheromone receptor activity"/>
    <property type="evidence" value="ECO:0007669"/>
    <property type="project" value="InterPro"/>
</dbReference>
<feature type="transmembrane region" description="Helical" evidence="10">
    <location>
        <begin position="111"/>
        <end position="130"/>
    </location>
</feature>
<dbReference type="PRINTS" id="PR00899">
    <property type="entry name" value="GPCRSTE3"/>
</dbReference>
<dbReference type="InParanoid" id="A0A165D7Q5"/>
<feature type="transmembrane region" description="Helical" evidence="10">
    <location>
        <begin position="6"/>
        <end position="23"/>
    </location>
</feature>
<keyword evidence="7 10" id="KW-0472">Membrane</keyword>
<dbReference type="Pfam" id="PF02076">
    <property type="entry name" value="STE3"/>
    <property type="match status" value="1"/>
</dbReference>
<protein>
    <submittedName>
        <fullName evidence="11">Fungal pheromone STE3G-protein-coupled receptor</fullName>
    </submittedName>
</protein>
<reference evidence="11 12" key="1">
    <citation type="journal article" date="2016" name="Mol. Biol. Evol.">
        <title>Comparative Genomics of Early-Diverging Mushroom-Forming Fungi Provides Insights into the Origins of Lignocellulose Decay Capabilities.</title>
        <authorList>
            <person name="Nagy L.G."/>
            <person name="Riley R."/>
            <person name="Tritt A."/>
            <person name="Adam C."/>
            <person name="Daum C."/>
            <person name="Floudas D."/>
            <person name="Sun H."/>
            <person name="Yadav J.S."/>
            <person name="Pangilinan J."/>
            <person name="Larsson K.H."/>
            <person name="Matsuura K."/>
            <person name="Barry K."/>
            <person name="Labutti K."/>
            <person name="Kuo R."/>
            <person name="Ohm R.A."/>
            <person name="Bhattacharya S.S."/>
            <person name="Shirouzu T."/>
            <person name="Yoshinaga Y."/>
            <person name="Martin F.M."/>
            <person name="Grigoriev I.V."/>
            <person name="Hibbett D.S."/>
        </authorList>
    </citation>
    <scope>NUCLEOTIDE SEQUENCE [LARGE SCALE GENOMIC DNA]</scope>
    <source>
        <strain evidence="11 12">HHB12029</strain>
    </source>
</reference>
<evidence type="ECO:0000256" key="4">
    <source>
        <dbReference type="ARBA" id="ARBA00022692"/>
    </source>
</evidence>
<comment type="subcellular location">
    <subcellularLocation>
        <location evidence="1">Membrane</location>
        <topology evidence="1">Multi-pass membrane protein</topology>
    </subcellularLocation>
</comment>
<keyword evidence="4 10" id="KW-0812">Transmembrane</keyword>
<dbReference type="OrthoDB" id="2874149at2759"/>
<dbReference type="Proteomes" id="UP000077266">
    <property type="component" value="Unassembled WGS sequence"/>
</dbReference>
<evidence type="ECO:0000256" key="6">
    <source>
        <dbReference type="ARBA" id="ARBA00023040"/>
    </source>
</evidence>
<dbReference type="InterPro" id="IPR001499">
    <property type="entry name" value="GPCR_STE3"/>
</dbReference>
<evidence type="ECO:0000313" key="12">
    <source>
        <dbReference type="Proteomes" id="UP000077266"/>
    </source>
</evidence>
<dbReference type="PRINTS" id="PR00900">
    <property type="entry name" value="PHEROMONEAR"/>
</dbReference>
<dbReference type="FunCoup" id="A0A165D7Q5">
    <property type="interactions" value="95"/>
</dbReference>
<evidence type="ECO:0000256" key="3">
    <source>
        <dbReference type="ARBA" id="ARBA00022507"/>
    </source>
</evidence>
<dbReference type="PANTHER" id="PTHR28097">
    <property type="entry name" value="PHEROMONE A FACTOR RECEPTOR"/>
    <property type="match status" value="1"/>
</dbReference>
<sequence length="343" mass="39336">MGHYELPIFSFLAVLLVLLPLPWHIKARNVATLSLIAWLAVCNFMRGVNAVIWMNNVHIHYRVWCDITAKAFIGMGVALPACSFCITRYLEHVSSARYAVTTAADKRRRQKIDLCFTFGLPIIIMCLHYVVQGHRFDIIEHTGCQPHIYISIPGIIICFVPAIILSLGSIIYAALALHHFAKRRFEFEQHLRDSQSSLNTGRYLRLMGLALTEMGWGESLGLYTLYRNTVLNQVRPWTNWNDVHYNFSRIAIWPQFLIPPGDWARLMLLWWILPATAMLFFLFFGFSEEAIEGYVACYRWFRRTILRQTLPVASTTGSYGKGLGTSLPQFNKYVPPIGWLSTA</sequence>
<dbReference type="PANTHER" id="PTHR28097:SF1">
    <property type="entry name" value="PHEROMONE A FACTOR RECEPTOR"/>
    <property type="match status" value="1"/>
</dbReference>
<dbReference type="GO" id="GO:0000750">
    <property type="term" value="P:pheromone-dependent signal transduction involved in conjugation with cellular fusion"/>
    <property type="evidence" value="ECO:0007669"/>
    <property type="project" value="TreeGrafter"/>
</dbReference>
<evidence type="ECO:0000313" key="11">
    <source>
        <dbReference type="EMBL" id="KZV83956.1"/>
    </source>
</evidence>